<evidence type="ECO:0000256" key="2">
    <source>
        <dbReference type="ARBA" id="ARBA00022643"/>
    </source>
</evidence>
<dbReference type="InterPro" id="IPR004136">
    <property type="entry name" value="NMO"/>
</dbReference>
<dbReference type="AlphaFoldDB" id="A0A1Y3GA02"/>
<evidence type="ECO:0000313" key="4">
    <source>
        <dbReference type="EMBL" id="OUJ18239.1"/>
    </source>
</evidence>
<evidence type="ECO:0000313" key="5">
    <source>
        <dbReference type="Proteomes" id="UP000195137"/>
    </source>
</evidence>
<name>A0A1Y3GA02_9EURY</name>
<dbReference type="Gene3D" id="3.20.20.70">
    <property type="entry name" value="Aldolase class I"/>
    <property type="match status" value="1"/>
</dbReference>
<proteinExistence type="predicted"/>
<dbReference type="GO" id="GO:0018580">
    <property type="term" value="F:nitronate monooxygenase activity"/>
    <property type="evidence" value="ECO:0007669"/>
    <property type="project" value="InterPro"/>
</dbReference>
<accession>A0A1Y3GA02</accession>
<keyword evidence="2" id="KW-0288">FMN</keyword>
<keyword evidence="1" id="KW-0285">Flavoprotein</keyword>
<gene>
    <name evidence="4" type="ORF">AMET1_1145</name>
</gene>
<sequence length="345" mass="37550">MFDIEYPIIQAALGGTEWDMVELTAEIADAGALGHVQHPVATSKRGAKEVINKISKGSWDDELIEELVERQHSIIDRVLDQTDGSFIVNVRVHERQVDAPDLIQALIHRASEDREFASQCKGILTSAGAPKYTKQIQEAGFLNLHTCALPIHAKKAVESGVDVVNVTGYEAGGHVSHQPVHTFPLVAGTTKMDLDTPITAGGGVFNGAQITGLLTMGVQAAYIGTRFLVSKESDYNQKAKEILADEKTGFEDTVIAPSLLSDARFYRTKGSIKLKKMKEKGATWSEIAKEEGKRFQILDDQGELQEAAIMAGQAIGGINDIKPVKKIINQLMKEGVNTYKKTANL</sequence>
<dbReference type="PANTHER" id="PTHR32332:SF20">
    <property type="entry name" value="2-NITROPROPANE DIOXYGENASE-LIKE PROTEIN"/>
    <property type="match status" value="1"/>
</dbReference>
<dbReference type="PANTHER" id="PTHR32332">
    <property type="entry name" value="2-NITROPROPANE DIOXYGENASE"/>
    <property type="match status" value="1"/>
</dbReference>
<dbReference type="Pfam" id="PF03060">
    <property type="entry name" value="NMO"/>
    <property type="match status" value="1"/>
</dbReference>
<dbReference type="CDD" id="cd04730">
    <property type="entry name" value="NPD_like"/>
    <property type="match status" value="1"/>
</dbReference>
<evidence type="ECO:0000256" key="1">
    <source>
        <dbReference type="ARBA" id="ARBA00022630"/>
    </source>
</evidence>
<organism evidence="4 5">
    <name type="scientific">Methanonatronarchaeum thermophilum</name>
    <dbReference type="NCBI Taxonomy" id="1927129"/>
    <lineage>
        <taxon>Archaea</taxon>
        <taxon>Methanobacteriati</taxon>
        <taxon>Methanobacteriota</taxon>
        <taxon>Methanonatronarchaeia</taxon>
        <taxon>Methanonatronarchaeales</taxon>
        <taxon>Methanonatronarchaeaceae</taxon>
        <taxon>Methanonatronarchaeum</taxon>
    </lineage>
</organism>
<reference evidence="4 5" key="1">
    <citation type="submission" date="2016-12" db="EMBL/GenBank/DDBJ databases">
        <title>Discovery of methanogenic haloarchaea.</title>
        <authorList>
            <person name="Sorokin D.Y."/>
            <person name="Makarova K.S."/>
            <person name="Abbas B."/>
            <person name="Ferrer M."/>
            <person name="Golyshin P.N."/>
        </authorList>
    </citation>
    <scope>NUCLEOTIDE SEQUENCE [LARGE SCALE GENOMIC DNA]</scope>
    <source>
        <strain evidence="4">AMET1</strain>
    </source>
</reference>
<dbReference type="Proteomes" id="UP000195137">
    <property type="component" value="Unassembled WGS sequence"/>
</dbReference>
<dbReference type="EMBL" id="MRZU01000004">
    <property type="protein sequence ID" value="OUJ18239.1"/>
    <property type="molecule type" value="Genomic_DNA"/>
</dbReference>
<evidence type="ECO:0000256" key="3">
    <source>
        <dbReference type="ARBA" id="ARBA00023002"/>
    </source>
</evidence>
<dbReference type="InterPro" id="IPR013785">
    <property type="entry name" value="Aldolase_TIM"/>
</dbReference>
<keyword evidence="4" id="KW-0223">Dioxygenase</keyword>
<comment type="caution">
    <text evidence="4">The sequence shown here is derived from an EMBL/GenBank/DDBJ whole genome shotgun (WGS) entry which is preliminary data.</text>
</comment>
<dbReference type="GO" id="GO:0051213">
    <property type="term" value="F:dioxygenase activity"/>
    <property type="evidence" value="ECO:0007669"/>
    <property type="project" value="UniProtKB-KW"/>
</dbReference>
<keyword evidence="3" id="KW-0560">Oxidoreductase</keyword>
<dbReference type="SUPFAM" id="SSF51412">
    <property type="entry name" value="Inosine monophosphate dehydrogenase (IMPDH)"/>
    <property type="match status" value="1"/>
</dbReference>
<protein>
    <submittedName>
        <fullName evidence="4">2-nitropropane dioxygenase family enzyme</fullName>
    </submittedName>
</protein>
<keyword evidence="5" id="KW-1185">Reference proteome</keyword>